<name>A0A8X6K263_NEPPI</name>
<protein>
    <submittedName>
        <fullName evidence="1">Uncharacterized protein</fullName>
    </submittedName>
</protein>
<reference evidence="1" key="1">
    <citation type="submission" date="2020-08" db="EMBL/GenBank/DDBJ databases">
        <title>Multicomponent nature underlies the extraordinary mechanical properties of spider dragline silk.</title>
        <authorList>
            <person name="Kono N."/>
            <person name="Nakamura H."/>
            <person name="Mori M."/>
            <person name="Yoshida Y."/>
            <person name="Ohtoshi R."/>
            <person name="Malay A.D."/>
            <person name="Moran D.A.P."/>
            <person name="Tomita M."/>
            <person name="Numata K."/>
            <person name="Arakawa K."/>
        </authorList>
    </citation>
    <scope>NUCLEOTIDE SEQUENCE</scope>
</reference>
<dbReference type="AlphaFoldDB" id="A0A8X6K263"/>
<evidence type="ECO:0000313" key="1">
    <source>
        <dbReference type="EMBL" id="GFS56640.1"/>
    </source>
</evidence>
<dbReference type="EMBL" id="BMAW01046648">
    <property type="protein sequence ID" value="GFS56640.1"/>
    <property type="molecule type" value="Genomic_DNA"/>
</dbReference>
<organism evidence="1 2">
    <name type="scientific">Nephila pilipes</name>
    <name type="common">Giant wood spider</name>
    <name type="synonym">Nephila maculata</name>
    <dbReference type="NCBI Taxonomy" id="299642"/>
    <lineage>
        <taxon>Eukaryota</taxon>
        <taxon>Metazoa</taxon>
        <taxon>Ecdysozoa</taxon>
        <taxon>Arthropoda</taxon>
        <taxon>Chelicerata</taxon>
        <taxon>Arachnida</taxon>
        <taxon>Araneae</taxon>
        <taxon>Araneomorphae</taxon>
        <taxon>Entelegynae</taxon>
        <taxon>Araneoidea</taxon>
        <taxon>Nephilidae</taxon>
        <taxon>Nephila</taxon>
    </lineage>
</organism>
<gene>
    <name evidence="1" type="ORF">NPIL_633481</name>
</gene>
<sequence>MDDNHLEKWFENVMPKLKLKSIIVTDNAPIPFCEGAENSLKFMERKEKVSVQNWVNCIKPVTEKEMWEIDGLVENQNLIISVNSDSSDSELLSTDEL</sequence>
<proteinExistence type="predicted"/>
<evidence type="ECO:0000313" key="2">
    <source>
        <dbReference type="Proteomes" id="UP000887013"/>
    </source>
</evidence>
<keyword evidence="2" id="KW-1185">Reference proteome</keyword>
<dbReference type="Proteomes" id="UP000887013">
    <property type="component" value="Unassembled WGS sequence"/>
</dbReference>
<comment type="caution">
    <text evidence="1">The sequence shown here is derived from an EMBL/GenBank/DDBJ whole genome shotgun (WGS) entry which is preliminary data.</text>
</comment>
<accession>A0A8X6K263</accession>